<evidence type="ECO:0000313" key="13">
    <source>
        <dbReference type="Proteomes" id="UP001162175"/>
    </source>
</evidence>
<dbReference type="NCBIfam" id="TIGR00133">
    <property type="entry name" value="gatB"/>
    <property type="match status" value="1"/>
</dbReference>
<comment type="catalytic activity">
    <reaction evidence="8 10">
        <text>L-aspartyl-tRNA(Asn) + L-glutamine + ATP + H2O = L-asparaginyl-tRNA(Asn) + L-glutamate + ADP + phosphate + 2 H(+)</text>
        <dbReference type="Rhea" id="RHEA:14513"/>
        <dbReference type="Rhea" id="RHEA-COMP:9674"/>
        <dbReference type="Rhea" id="RHEA-COMP:9677"/>
        <dbReference type="ChEBI" id="CHEBI:15377"/>
        <dbReference type="ChEBI" id="CHEBI:15378"/>
        <dbReference type="ChEBI" id="CHEBI:29985"/>
        <dbReference type="ChEBI" id="CHEBI:30616"/>
        <dbReference type="ChEBI" id="CHEBI:43474"/>
        <dbReference type="ChEBI" id="CHEBI:58359"/>
        <dbReference type="ChEBI" id="CHEBI:78515"/>
        <dbReference type="ChEBI" id="CHEBI:78516"/>
        <dbReference type="ChEBI" id="CHEBI:456216"/>
    </reaction>
</comment>
<dbReference type="NCBIfam" id="NF004012">
    <property type="entry name" value="PRK05477.1-2"/>
    <property type="match status" value="1"/>
</dbReference>
<organism evidence="12 13">
    <name type="scientific">Mycoplasmopsis arginini</name>
    <name type="common">Mycoplasma arginini</name>
    <dbReference type="NCBI Taxonomy" id="2094"/>
    <lineage>
        <taxon>Bacteria</taxon>
        <taxon>Bacillati</taxon>
        <taxon>Mycoplasmatota</taxon>
        <taxon>Mycoplasmoidales</taxon>
        <taxon>Metamycoplasmataceae</taxon>
        <taxon>Mycoplasmopsis</taxon>
    </lineage>
</organism>
<evidence type="ECO:0000256" key="10">
    <source>
        <dbReference type="HAMAP-Rule" id="MF_00121"/>
    </source>
</evidence>
<dbReference type="GO" id="GO:0050567">
    <property type="term" value="F:glutaminyl-tRNA synthase (glutamine-hydrolyzing) activity"/>
    <property type="evidence" value="ECO:0007669"/>
    <property type="project" value="UniProtKB-UniRule"/>
</dbReference>
<dbReference type="InterPro" id="IPR003789">
    <property type="entry name" value="Asn/Gln_tRNA_amidoTrase-B-like"/>
</dbReference>
<evidence type="ECO:0000256" key="7">
    <source>
        <dbReference type="ARBA" id="ARBA00024799"/>
    </source>
</evidence>
<dbReference type="GO" id="GO:0005524">
    <property type="term" value="F:ATP binding"/>
    <property type="evidence" value="ECO:0007669"/>
    <property type="project" value="UniProtKB-KW"/>
</dbReference>
<dbReference type="EMBL" id="JAPFAR010000042">
    <property type="protein sequence ID" value="MDI3349524.1"/>
    <property type="molecule type" value="Genomic_DNA"/>
</dbReference>
<comment type="caution">
    <text evidence="12">The sequence shown here is derived from an EMBL/GenBank/DDBJ whole genome shotgun (WGS) entry which is preliminary data.</text>
</comment>
<comment type="function">
    <text evidence="7 10">Allows the formation of correctly charged Asn-tRNA(Asn) or Gln-tRNA(Gln) through the transamidation of misacylated Asp-tRNA(Asn) or Glu-tRNA(Gln) in organisms which lack either or both of asparaginyl-tRNA or glutaminyl-tRNA synthetases. The reaction takes place in the presence of glutamine and ATP through an activated phospho-Asp-tRNA(Asn) or phospho-Glu-tRNA(Gln).</text>
</comment>
<evidence type="ECO:0000259" key="11">
    <source>
        <dbReference type="SMART" id="SM00845"/>
    </source>
</evidence>
<evidence type="ECO:0000256" key="4">
    <source>
        <dbReference type="ARBA" id="ARBA00022741"/>
    </source>
</evidence>
<sequence length="474" mass="54717">MNNDWELVIGIEIHLELNTKTKMFSSQPNLYTSNPNIYVSHIDLAYPGSLPIVNKQAIIKGIKLAKALSMEIDQNIRFDRKNYFYPDLTKGYQITQQFNPIGKNGLIKIKVDNQWKDIKIERIHLEEDTAKSLHEGDFTYLNYNRSGVPLIEIVSNPVIHSSKEAVAYVEAIRQTALALNISDAKMNEGSLRVDLNISVRKKGTNDLNTRVEVKNLNSTSNIEKAINYEFNYQVECYKNNQIFEQQTKRFDEGKNITVTMRSKSDAIDYKYFPEPNIPYIELSKELIESVKIEELPFQREKRYLEKGLNNVQISQLIENIEYATFLDCIETTDFKKSANIFFSEIVSFLNQNNFSIAQLTIDIAEISKLIQFVLDGKVNKNSIKSILDLTLKNSKLPIEDIIKNNNFFVEQKEISLQEVINEVLKENSNLEKEFEINYNRASKFLMGQVMKKTGGKAKIDELNNLIKALYEEKK</sequence>
<evidence type="ECO:0000256" key="6">
    <source>
        <dbReference type="ARBA" id="ARBA00022917"/>
    </source>
</evidence>
<dbReference type="PANTHER" id="PTHR11659">
    <property type="entry name" value="GLUTAMYL-TRNA GLN AMIDOTRANSFERASE SUBUNIT B MITOCHONDRIAL AND PROKARYOTIC PET112-RELATED"/>
    <property type="match status" value="1"/>
</dbReference>
<evidence type="ECO:0000256" key="1">
    <source>
        <dbReference type="ARBA" id="ARBA00005306"/>
    </source>
</evidence>
<dbReference type="InterPro" id="IPR004413">
    <property type="entry name" value="GatB"/>
</dbReference>
<comment type="similarity">
    <text evidence="1 10">Belongs to the GatB/GatE family. GatB subfamily.</text>
</comment>
<gene>
    <name evidence="10 12" type="primary">gatB</name>
    <name evidence="12" type="ORF">DCBHLPFO_00159</name>
</gene>
<accession>A0AA43U2R8</accession>
<dbReference type="AlphaFoldDB" id="A0AA43U2R8"/>
<dbReference type="Proteomes" id="UP001162175">
    <property type="component" value="Unassembled WGS sequence"/>
</dbReference>
<dbReference type="InterPro" id="IPR017959">
    <property type="entry name" value="Asn/Gln-tRNA_amidoTrfase_suB/E"/>
</dbReference>
<keyword evidence="6 10" id="KW-0648">Protein biosynthesis</keyword>
<dbReference type="EC" id="6.3.5.-" evidence="10"/>
<feature type="domain" description="Asn/Gln amidotransferase" evidence="11">
    <location>
        <begin position="323"/>
        <end position="469"/>
    </location>
</feature>
<keyword evidence="4 10" id="KW-0547">Nucleotide-binding</keyword>
<dbReference type="RefSeq" id="WP_268164448.1">
    <property type="nucleotide sequence ID" value="NZ_JAPFAO010000001.1"/>
</dbReference>
<dbReference type="Pfam" id="PF02934">
    <property type="entry name" value="GatB_N"/>
    <property type="match status" value="1"/>
</dbReference>
<evidence type="ECO:0000256" key="5">
    <source>
        <dbReference type="ARBA" id="ARBA00022840"/>
    </source>
</evidence>
<keyword evidence="3 10" id="KW-0436">Ligase</keyword>
<keyword evidence="5 10" id="KW-0067">ATP-binding</keyword>
<comment type="subunit">
    <text evidence="2 10">Heterotrimer of A, B and C subunits.</text>
</comment>
<dbReference type="SUPFAM" id="SSF89095">
    <property type="entry name" value="GatB/YqeY motif"/>
    <property type="match status" value="1"/>
</dbReference>
<evidence type="ECO:0000313" key="12">
    <source>
        <dbReference type="EMBL" id="MDI3349524.1"/>
    </source>
</evidence>
<dbReference type="SUPFAM" id="SSF55931">
    <property type="entry name" value="Glutamine synthetase/guanido kinase"/>
    <property type="match status" value="1"/>
</dbReference>
<name>A0AA43U2R8_MYCAR</name>
<dbReference type="InterPro" id="IPR017958">
    <property type="entry name" value="Gln-tRNA_amidoTrfase_suB_CS"/>
</dbReference>
<proteinExistence type="inferred from homology"/>
<dbReference type="Pfam" id="PF02637">
    <property type="entry name" value="GatB_Yqey"/>
    <property type="match status" value="1"/>
</dbReference>
<dbReference type="HAMAP" id="MF_00121">
    <property type="entry name" value="GatB"/>
    <property type="match status" value="1"/>
</dbReference>
<dbReference type="Gene3D" id="1.10.10.410">
    <property type="match status" value="1"/>
</dbReference>
<evidence type="ECO:0000256" key="3">
    <source>
        <dbReference type="ARBA" id="ARBA00022598"/>
    </source>
</evidence>
<dbReference type="SMART" id="SM00845">
    <property type="entry name" value="GatB_Yqey"/>
    <property type="match status" value="1"/>
</dbReference>
<dbReference type="InterPro" id="IPR018027">
    <property type="entry name" value="Asn/Gln_amidotransferase"/>
</dbReference>
<reference evidence="12" key="1">
    <citation type="submission" date="2022-11" db="EMBL/GenBank/DDBJ databases">
        <title>Draft genome of Mycoplasma arginini isolated from fly.</title>
        <authorList>
            <person name="Severgnini M."/>
            <person name="Gioia G."/>
            <person name="Cremonesi P."/>
            <person name="Moroni P."/>
            <person name="Addis M.F."/>
            <person name="Castiglioni B."/>
        </authorList>
    </citation>
    <scope>NUCLEOTIDE SEQUENCE</scope>
    <source>
        <strain evidence="12">QMP CG1-1632</strain>
    </source>
</reference>
<dbReference type="PROSITE" id="PS01234">
    <property type="entry name" value="GATB"/>
    <property type="match status" value="1"/>
</dbReference>
<dbReference type="GO" id="GO:0070681">
    <property type="term" value="P:glutaminyl-tRNAGln biosynthesis via transamidation"/>
    <property type="evidence" value="ECO:0007669"/>
    <property type="project" value="TreeGrafter"/>
</dbReference>
<evidence type="ECO:0000256" key="8">
    <source>
        <dbReference type="ARBA" id="ARBA00047380"/>
    </source>
</evidence>
<evidence type="ECO:0000256" key="2">
    <source>
        <dbReference type="ARBA" id="ARBA00011123"/>
    </source>
</evidence>
<dbReference type="InterPro" id="IPR006075">
    <property type="entry name" value="Asn/Gln-tRNA_Trfase_suB/E_cat"/>
</dbReference>
<dbReference type="NCBIfam" id="NF004014">
    <property type="entry name" value="PRK05477.1-4"/>
    <property type="match status" value="1"/>
</dbReference>
<dbReference type="InterPro" id="IPR014746">
    <property type="entry name" value="Gln_synth/guanido_kin_cat_dom"/>
</dbReference>
<evidence type="ECO:0000256" key="9">
    <source>
        <dbReference type="ARBA" id="ARBA00047913"/>
    </source>
</evidence>
<dbReference type="GO" id="GO:0006412">
    <property type="term" value="P:translation"/>
    <property type="evidence" value="ECO:0007669"/>
    <property type="project" value="UniProtKB-UniRule"/>
</dbReference>
<comment type="catalytic activity">
    <reaction evidence="9 10">
        <text>L-glutamyl-tRNA(Gln) + L-glutamine + ATP + H2O = L-glutaminyl-tRNA(Gln) + L-glutamate + ADP + phosphate + H(+)</text>
        <dbReference type="Rhea" id="RHEA:17521"/>
        <dbReference type="Rhea" id="RHEA-COMP:9681"/>
        <dbReference type="Rhea" id="RHEA-COMP:9684"/>
        <dbReference type="ChEBI" id="CHEBI:15377"/>
        <dbReference type="ChEBI" id="CHEBI:15378"/>
        <dbReference type="ChEBI" id="CHEBI:29985"/>
        <dbReference type="ChEBI" id="CHEBI:30616"/>
        <dbReference type="ChEBI" id="CHEBI:43474"/>
        <dbReference type="ChEBI" id="CHEBI:58359"/>
        <dbReference type="ChEBI" id="CHEBI:78520"/>
        <dbReference type="ChEBI" id="CHEBI:78521"/>
        <dbReference type="ChEBI" id="CHEBI:456216"/>
    </reaction>
</comment>
<dbReference type="PANTHER" id="PTHR11659:SF0">
    <property type="entry name" value="GLUTAMYL-TRNA(GLN) AMIDOTRANSFERASE SUBUNIT B, MITOCHONDRIAL"/>
    <property type="match status" value="1"/>
</dbReference>
<protein>
    <recommendedName>
        <fullName evidence="10">Aspartyl/glutamyl-tRNA(Asn/Gln) amidotransferase subunit B</fullName>
        <shortName evidence="10">Asp/Glu-ADT subunit B</shortName>
        <ecNumber evidence="10">6.3.5.-</ecNumber>
    </recommendedName>
</protein>
<dbReference type="InterPro" id="IPR023168">
    <property type="entry name" value="GatB_Yqey_C_2"/>
</dbReference>